<accession>A0A0G1HRI5</accession>
<evidence type="ECO:0000256" key="1">
    <source>
        <dbReference type="SAM" id="Phobius"/>
    </source>
</evidence>
<dbReference type="EMBL" id="LCIE01000005">
    <property type="protein sequence ID" value="KKT49550.1"/>
    <property type="molecule type" value="Genomic_DNA"/>
</dbReference>
<feature type="transmembrane region" description="Helical" evidence="1">
    <location>
        <begin position="372"/>
        <end position="394"/>
    </location>
</feature>
<comment type="caution">
    <text evidence="2">The sequence shown here is derived from an EMBL/GenBank/DDBJ whole genome shotgun (WGS) entry which is preliminary data.</text>
</comment>
<feature type="transmembrane region" description="Helical" evidence="1">
    <location>
        <begin position="128"/>
        <end position="147"/>
    </location>
</feature>
<reference evidence="2 3" key="1">
    <citation type="journal article" date="2015" name="Nature">
        <title>rRNA introns, odd ribosomes, and small enigmatic genomes across a large radiation of phyla.</title>
        <authorList>
            <person name="Brown C.T."/>
            <person name="Hug L.A."/>
            <person name="Thomas B.C."/>
            <person name="Sharon I."/>
            <person name="Castelle C.J."/>
            <person name="Singh A."/>
            <person name="Wilkins M.J."/>
            <person name="Williams K.H."/>
            <person name="Banfield J.F."/>
        </authorList>
    </citation>
    <scope>NUCLEOTIDE SEQUENCE [LARGE SCALE GENOMIC DNA]</scope>
</reference>
<sequence length="732" mass="82728">MLSSGERLYLTSDFVHYWNILFYAVKYSLKDLFFDPYQFLGSSLIGRVDLGIFYPPVLLMVLAGKLLSLNPFSFYVALEFLAVLHIGLAGFFAYIFARKFINSFIGSLLAGITFAFSGYFFVSINALSLVNSSVWLPAYCFFLVSFIRKKHFGTLLGAAVSLAMSFLAGIPQITLYTFLFGILISVWEFVHKKEVDFRAKTRAVISTQVIILFILGVIISVPLFFQLPISSGSNRNTMSYTNTALQGSISPIFVTDYFIPHFFDSEENIVKSYFSQTYLGAIFVISLTLFPFLIKTRKNYFFFFSFFLFLILGMGGESLLHDWSYLFVPGVKLFRNISKLNLLVSLSGAMVVAMVTDRLMNLTQTLRRKISTVLLQLSLISMFVFGMLVSQPLINFRTSLAQNPPVAQEISLFKKQSEDILLQGLFFAVIIIALLYLVRSKKNTFPVFLLSLFAVVDITRFNHHVPQNNSPLDPARAYSQNSYLSYLKTDKDIFRVSYPSGPLPANYAPEVVEVENLGGYSSLIPEVSSNLQQLLAKHAQTASYSKIAGFMNQKYVVSDETFNWPGYKQVFTYKVSPEDTDYFCPGSVAWVPCPPGKIFSVYQNTDYFKRIEVLHNPEVVIENSKDAQLRLVEKFALEGKDFRKFMVASDTVQSPQTIRSYAPQLPPVFSASVEADSEDTLLISMPFDQNLLLFVDGKLVIYNRANYGFISYTLPKTYALKTTTVSLSTKIF</sequence>
<organism evidence="2 3">
    <name type="scientific">Candidatus Collierbacteria bacterium GW2011_GWC2_44_18</name>
    <dbReference type="NCBI Taxonomy" id="1618392"/>
    <lineage>
        <taxon>Bacteria</taxon>
        <taxon>Candidatus Collieribacteriota</taxon>
    </lineage>
</organism>
<feature type="transmembrane region" description="Helical" evidence="1">
    <location>
        <begin position="50"/>
        <end position="68"/>
    </location>
</feature>
<gene>
    <name evidence="2" type="ORF">UW41_C0005G0053</name>
</gene>
<dbReference type="AlphaFoldDB" id="A0A0G1HRI5"/>
<feature type="transmembrane region" description="Helical" evidence="1">
    <location>
        <begin position="104"/>
        <end position="122"/>
    </location>
</feature>
<dbReference type="PANTHER" id="PTHR38454">
    <property type="entry name" value="INTEGRAL MEMBRANE PROTEIN-RELATED"/>
    <property type="match status" value="1"/>
</dbReference>
<proteinExistence type="predicted"/>
<feature type="transmembrane region" description="Helical" evidence="1">
    <location>
        <begin position="340"/>
        <end position="360"/>
    </location>
</feature>
<feature type="transmembrane region" description="Helical" evidence="1">
    <location>
        <begin position="420"/>
        <end position="438"/>
    </location>
</feature>
<keyword evidence="1" id="KW-1133">Transmembrane helix</keyword>
<feature type="transmembrane region" description="Helical" evidence="1">
    <location>
        <begin position="175"/>
        <end position="191"/>
    </location>
</feature>
<name>A0A0G1HRI5_9BACT</name>
<evidence type="ECO:0000313" key="2">
    <source>
        <dbReference type="EMBL" id="KKT49550.1"/>
    </source>
</evidence>
<feature type="transmembrane region" description="Helical" evidence="1">
    <location>
        <begin position="273"/>
        <end position="293"/>
    </location>
</feature>
<dbReference type="STRING" id="1618392.UW41_C0005G0053"/>
<keyword evidence="1" id="KW-0812">Transmembrane</keyword>
<protein>
    <submittedName>
        <fullName evidence="2">Uncharacterized protein</fullName>
    </submittedName>
</protein>
<dbReference type="Proteomes" id="UP000034172">
    <property type="component" value="Unassembled WGS sequence"/>
</dbReference>
<dbReference type="PANTHER" id="PTHR38454:SF1">
    <property type="entry name" value="INTEGRAL MEMBRANE PROTEIN"/>
    <property type="match status" value="1"/>
</dbReference>
<dbReference type="InterPro" id="IPR018580">
    <property type="entry name" value="Uncharacterised_YfhO"/>
</dbReference>
<feature type="transmembrane region" description="Helical" evidence="1">
    <location>
        <begin position="74"/>
        <end position="97"/>
    </location>
</feature>
<keyword evidence="1" id="KW-0472">Membrane</keyword>
<feature type="transmembrane region" description="Helical" evidence="1">
    <location>
        <begin position="300"/>
        <end position="320"/>
    </location>
</feature>
<evidence type="ECO:0000313" key="3">
    <source>
        <dbReference type="Proteomes" id="UP000034172"/>
    </source>
</evidence>
<feature type="transmembrane region" description="Helical" evidence="1">
    <location>
        <begin position="203"/>
        <end position="225"/>
    </location>
</feature>